<evidence type="ECO:0000259" key="1">
    <source>
        <dbReference type="Pfam" id="PF12867"/>
    </source>
</evidence>
<feature type="domain" description="DinB-like" evidence="1">
    <location>
        <begin position="43"/>
        <end position="167"/>
    </location>
</feature>
<evidence type="ECO:0000313" key="3">
    <source>
        <dbReference type="Proteomes" id="UP001206895"/>
    </source>
</evidence>
<dbReference type="RefSeq" id="WP_253660660.1">
    <property type="nucleotide sequence ID" value="NZ_BAAAJQ010000001.1"/>
</dbReference>
<dbReference type="EMBL" id="JAMTCJ010000002">
    <property type="protein sequence ID" value="MCP2175605.1"/>
    <property type="molecule type" value="Genomic_DNA"/>
</dbReference>
<evidence type="ECO:0000313" key="2">
    <source>
        <dbReference type="EMBL" id="MCP2175605.1"/>
    </source>
</evidence>
<accession>A0ABT1HF63</accession>
<comment type="caution">
    <text evidence="2">The sequence shown here is derived from an EMBL/GenBank/DDBJ whole genome shotgun (WGS) entry which is preliminary data.</text>
</comment>
<sequence>MPIEPETKSWTWVLEKPCDACGLDASQVDFRDIPDLIIANAAQWSDALDLGDPRLRPNDSTWSPLEYAAHVRDVFRRFATRIDLMITEDDPEFENWDQDATAVTDRYNEQDPATVLRELASEGATLAEVFRSVPDDALGRSGRRSDGSTFTVETLGQYFIHDPVHHLFDVTGQRFPSTVP</sequence>
<keyword evidence="3" id="KW-1185">Reference proteome</keyword>
<dbReference type="Pfam" id="PF12867">
    <property type="entry name" value="DinB_2"/>
    <property type="match status" value="1"/>
</dbReference>
<dbReference type="SUPFAM" id="SSF109854">
    <property type="entry name" value="DinB/YfiT-like putative metalloenzymes"/>
    <property type="match status" value="1"/>
</dbReference>
<proteinExistence type="predicted"/>
<dbReference type="Gene3D" id="1.20.120.450">
    <property type="entry name" value="dinb family like domain"/>
    <property type="match status" value="1"/>
</dbReference>
<reference evidence="2 3" key="1">
    <citation type="submission" date="2022-06" db="EMBL/GenBank/DDBJ databases">
        <title>Genomic Encyclopedia of Archaeal and Bacterial Type Strains, Phase II (KMG-II): from individual species to whole genera.</title>
        <authorList>
            <person name="Goeker M."/>
        </authorList>
    </citation>
    <scope>NUCLEOTIDE SEQUENCE [LARGE SCALE GENOMIC DNA]</scope>
    <source>
        <strain evidence="2 3">DSM 44693</strain>
    </source>
</reference>
<dbReference type="Proteomes" id="UP001206895">
    <property type="component" value="Unassembled WGS sequence"/>
</dbReference>
<dbReference type="InterPro" id="IPR034660">
    <property type="entry name" value="DinB/YfiT-like"/>
</dbReference>
<organism evidence="2 3">
    <name type="scientific">Williamsia maris</name>
    <dbReference type="NCBI Taxonomy" id="72806"/>
    <lineage>
        <taxon>Bacteria</taxon>
        <taxon>Bacillati</taxon>
        <taxon>Actinomycetota</taxon>
        <taxon>Actinomycetes</taxon>
        <taxon>Mycobacteriales</taxon>
        <taxon>Nocardiaceae</taxon>
        <taxon>Williamsia</taxon>
    </lineage>
</organism>
<gene>
    <name evidence="2" type="ORF">LX13_001424</name>
</gene>
<protein>
    <submittedName>
        <fullName evidence="2">DinB superfamily protein</fullName>
    </submittedName>
</protein>
<name>A0ABT1HF63_9NOCA</name>
<dbReference type="InterPro" id="IPR024775">
    <property type="entry name" value="DinB-like"/>
</dbReference>